<dbReference type="Gene3D" id="3.40.50.2300">
    <property type="match status" value="1"/>
</dbReference>
<name>A0A1I3E188_9FIRM</name>
<dbReference type="EMBL" id="FOQA01000004">
    <property type="protein sequence ID" value="SFH92754.1"/>
    <property type="molecule type" value="Genomic_DNA"/>
</dbReference>
<gene>
    <name evidence="5" type="ORF">SAMN05192551_104198</name>
</gene>
<evidence type="ECO:0000256" key="1">
    <source>
        <dbReference type="ARBA" id="ARBA00018672"/>
    </source>
</evidence>
<evidence type="ECO:0000256" key="2">
    <source>
        <dbReference type="ARBA" id="ARBA00024867"/>
    </source>
</evidence>
<feature type="domain" description="Response regulatory" evidence="4">
    <location>
        <begin position="2"/>
        <end position="116"/>
    </location>
</feature>
<evidence type="ECO:0000313" key="6">
    <source>
        <dbReference type="Proteomes" id="UP000199287"/>
    </source>
</evidence>
<keyword evidence="6" id="KW-1185">Reference proteome</keyword>
<dbReference type="Pfam" id="PF00072">
    <property type="entry name" value="Response_reg"/>
    <property type="match status" value="1"/>
</dbReference>
<dbReference type="InterPro" id="IPR052048">
    <property type="entry name" value="ST_Response_Regulator"/>
</dbReference>
<dbReference type="AlphaFoldDB" id="A0A1I3E188"/>
<evidence type="ECO:0000313" key="5">
    <source>
        <dbReference type="EMBL" id="SFH92754.1"/>
    </source>
</evidence>
<dbReference type="RefSeq" id="WP_330391030.1">
    <property type="nucleotide sequence ID" value="NZ_FOQA01000004.1"/>
</dbReference>
<proteinExistence type="predicted"/>
<protein>
    <recommendedName>
        <fullName evidence="1">Stage 0 sporulation protein A homolog</fullName>
    </recommendedName>
</protein>
<sequence length="116" mass="12789">MRVLIVDDATVLRKLIRMTLEEIGHEVVGEAENGFKAILKCADLKPDVIFLDITMPEMDGLTAIPKLIEKNPSVKIVVCSALGQKAMIVQAIKSGAVNFIVKPFEKETIKKVMQVI</sequence>
<evidence type="ECO:0000259" key="4">
    <source>
        <dbReference type="PROSITE" id="PS50110"/>
    </source>
</evidence>
<feature type="modified residue" description="4-aspartylphosphate" evidence="3">
    <location>
        <position position="52"/>
    </location>
</feature>
<dbReference type="InterPro" id="IPR001789">
    <property type="entry name" value="Sig_transdc_resp-reg_receiver"/>
</dbReference>
<dbReference type="PANTHER" id="PTHR43228">
    <property type="entry name" value="TWO-COMPONENT RESPONSE REGULATOR"/>
    <property type="match status" value="1"/>
</dbReference>
<dbReference type="PROSITE" id="PS50110">
    <property type="entry name" value="RESPONSE_REGULATORY"/>
    <property type="match status" value="1"/>
</dbReference>
<dbReference type="InterPro" id="IPR011006">
    <property type="entry name" value="CheY-like_superfamily"/>
</dbReference>
<dbReference type="GO" id="GO:0000160">
    <property type="term" value="P:phosphorelay signal transduction system"/>
    <property type="evidence" value="ECO:0007669"/>
    <property type="project" value="InterPro"/>
</dbReference>
<organism evidence="5 6">
    <name type="scientific">Tindallia magadiensis</name>
    <dbReference type="NCBI Taxonomy" id="69895"/>
    <lineage>
        <taxon>Bacteria</taxon>
        <taxon>Bacillati</taxon>
        <taxon>Bacillota</taxon>
        <taxon>Clostridia</taxon>
        <taxon>Peptostreptococcales</taxon>
        <taxon>Tindalliaceae</taxon>
        <taxon>Tindallia</taxon>
    </lineage>
</organism>
<keyword evidence="3" id="KW-0597">Phosphoprotein</keyword>
<dbReference type="SUPFAM" id="SSF52172">
    <property type="entry name" value="CheY-like"/>
    <property type="match status" value="1"/>
</dbReference>
<comment type="function">
    <text evidence="2">May play the central regulatory role in sporulation. It may be an element of the effector pathway responsible for the activation of sporulation genes in response to nutritional stress. Spo0A may act in concert with spo0H (a sigma factor) to control the expression of some genes that are critical to the sporulation process.</text>
</comment>
<dbReference type="Proteomes" id="UP000199287">
    <property type="component" value="Unassembled WGS sequence"/>
</dbReference>
<dbReference type="SMART" id="SM00448">
    <property type="entry name" value="REC"/>
    <property type="match status" value="1"/>
</dbReference>
<accession>A0A1I3E188</accession>
<dbReference type="PANTHER" id="PTHR43228:SF1">
    <property type="entry name" value="TWO-COMPONENT RESPONSE REGULATOR ARR22"/>
    <property type="match status" value="1"/>
</dbReference>
<reference evidence="6" key="1">
    <citation type="submission" date="2016-10" db="EMBL/GenBank/DDBJ databases">
        <authorList>
            <person name="Varghese N."/>
            <person name="Submissions S."/>
        </authorList>
    </citation>
    <scope>NUCLEOTIDE SEQUENCE [LARGE SCALE GENOMIC DNA]</scope>
    <source>
        <strain evidence="6">Z-7934</strain>
    </source>
</reference>
<dbReference type="STRING" id="69895.SAMN05192551_104198"/>
<evidence type="ECO:0000256" key="3">
    <source>
        <dbReference type="PROSITE-ProRule" id="PRU00169"/>
    </source>
</evidence>